<feature type="region of interest" description="Disordered" evidence="1">
    <location>
        <begin position="1"/>
        <end position="23"/>
    </location>
</feature>
<keyword evidence="3" id="KW-1185">Reference proteome</keyword>
<dbReference type="Pfam" id="PF07366">
    <property type="entry name" value="SnoaL"/>
    <property type="match status" value="1"/>
</dbReference>
<reference evidence="2 3" key="1">
    <citation type="journal article" date="2014" name="BMC Genomics">
        <title>Oil accumulation mechanisms of the oleaginous microalga Chlorella protothecoides revealed through its genome, transcriptomes, and proteomes.</title>
        <authorList>
            <person name="Gao C."/>
            <person name="Wang Y."/>
            <person name="Shen Y."/>
            <person name="Yan D."/>
            <person name="He X."/>
            <person name="Dai J."/>
            <person name="Wu Q."/>
        </authorList>
    </citation>
    <scope>NUCLEOTIDE SEQUENCE [LARGE SCALE GENOMIC DNA]</scope>
    <source>
        <strain evidence="2 3">0710</strain>
    </source>
</reference>
<dbReference type="Proteomes" id="UP000028924">
    <property type="component" value="Unassembled WGS sequence"/>
</dbReference>
<organism evidence="2 3">
    <name type="scientific">Auxenochlorella protothecoides</name>
    <name type="common">Green microalga</name>
    <name type="synonym">Chlorella protothecoides</name>
    <dbReference type="NCBI Taxonomy" id="3075"/>
    <lineage>
        <taxon>Eukaryota</taxon>
        <taxon>Viridiplantae</taxon>
        <taxon>Chlorophyta</taxon>
        <taxon>core chlorophytes</taxon>
        <taxon>Trebouxiophyceae</taxon>
        <taxon>Chlorellales</taxon>
        <taxon>Chlorellaceae</taxon>
        <taxon>Auxenochlorella</taxon>
    </lineage>
</organism>
<evidence type="ECO:0000256" key="1">
    <source>
        <dbReference type="SAM" id="MobiDB-lite"/>
    </source>
</evidence>
<dbReference type="OrthoDB" id="3657563at2759"/>
<dbReference type="InterPro" id="IPR032710">
    <property type="entry name" value="NTF2-like_dom_sf"/>
</dbReference>
<feature type="compositionally biased region" description="Polar residues" evidence="1">
    <location>
        <begin position="1"/>
        <end position="11"/>
    </location>
</feature>
<proteinExistence type="predicted"/>
<evidence type="ECO:0008006" key="4">
    <source>
        <dbReference type="Google" id="ProtNLM"/>
    </source>
</evidence>
<evidence type="ECO:0000313" key="3">
    <source>
        <dbReference type="Proteomes" id="UP000028924"/>
    </source>
</evidence>
<evidence type="ECO:0000313" key="2">
    <source>
        <dbReference type="EMBL" id="KFM25538.1"/>
    </source>
</evidence>
<dbReference type="SUPFAM" id="SSF54427">
    <property type="entry name" value="NTF2-like"/>
    <property type="match status" value="1"/>
</dbReference>
<dbReference type="Gene3D" id="3.10.450.50">
    <property type="match status" value="1"/>
</dbReference>
<sequence>MGSTVRSQSVQRQERALERGRAPSEVQRMVDHVKKYYNDFLTRGKEALASQLFDDDVVHKDLVWDPAHPTVGVHGMQHYLHDLRTAFPDFTIEIDQIATCDMNSLMVQYSGTATGLGEYHSHKPSHHVSAFSGINLVRFNHDRSKIVEIQVYRSAFAEDRLELGERELHGEGGFRELRLRRLV</sequence>
<feature type="compositionally biased region" description="Basic and acidic residues" evidence="1">
    <location>
        <begin position="12"/>
        <end position="23"/>
    </location>
</feature>
<name>A0A087SII4_AUXPR</name>
<dbReference type="eggNOG" id="ENOG502T021">
    <property type="taxonomic scope" value="Eukaryota"/>
</dbReference>
<dbReference type="GeneID" id="23611956"/>
<accession>A0A087SII4</accession>
<dbReference type="KEGG" id="apro:F751_0565"/>
<dbReference type="EMBL" id="KL662119">
    <property type="protein sequence ID" value="KFM25538.1"/>
    <property type="molecule type" value="Genomic_DNA"/>
</dbReference>
<gene>
    <name evidence="2" type="ORF">F751_0565</name>
</gene>
<dbReference type="InterPro" id="IPR009959">
    <property type="entry name" value="Cyclase_SnoaL-like"/>
</dbReference>
<dbReference type="AlphaFoldDB" id="A0A087SII4"/>
<dbReference type="RefSeq" id="XP_011398434.1">
    <property type="nucleotide sequence ID" value="XM_011400132.1"/>
</dbReference>
<dbReference type="GO" id="GO:0030638">
    <property type="term" value="P:polyketide metabolic process"/>
    <property type="evidence" value="ECO:0007669"/>
    <property type="project" value="InterPro"/>
</dbReference>
<protein>
    <recommendedName>
        <fullName evidence="4">SnoaL-like domain-containing protein</fullName>
    </recommendedName>
</protein>